<evidence type="ECO:0000256" key="6">
    <source>
        <dbReference type="ARBA" id="ARBA00012754"/>
    </source>
</evidence>
<dbReference type="InterPro" id="IPR017853">
    <property type="entry name" value="GH"/>
</dbReference>
<evidence type="ECO:0000256" key="13">
    <source>
        <dbReference type="ARBA" id="ARBA00033445"/>
    </source>
</evidence>
<dbReference type="PANTHER" id="PTHR43730">
    <property type="entry name" value="BETA-MANNOSIDASE"/>
    <property type="match status" value="1"/>
</dbReference>
<comment type="pathway">
    <text evidence="4">Glycan metabolism; N-glycan degradation.</text>
</comment>
<reference evidence="22" key="1">
    <citation type="submission" date="2020-11" db="EMBL/GenBank/DDBJ databases">
        <authorList>
            <person name="Tran Van P."/>
        </authorList>
    </citation>
    <scope>NUCLEOTIDE SEQUENCE</scope>
</reference>
<gene>
    <name evidence="22" type="ORF">TSIB3V08_LOCUS2829</name>
</gene>
<keyword evidence="12" id="KW-0326">Glycosidase</keyword>
<evidence type="ECO:0000259" key="19">
    <source>
        <dbReference type="Pfam" id="PF17753"/>
    </source>
</evidence>
<dbReference type="InterPro" id="IPR054593">
    <property type="entry name" value="Beta-mannosidase-like_N2"/>
</dbReference>
<name>A0A7R9FXY6_TIMSH</name>
<evidence type="ECO:0000256" key="17">
    <source>
        <dbReference type="SAM" id="MobiDB-lite"/>
    </source>
</evidence>
<evidence type="ECO:0000256" key="16">
    <source>
        <dbReference type="ARBA" id="ARBA00041614"/>
    </source>
</evidence>
<keyword evidence="7" id="KW-0964">Secreted</keyword>
<evidence type="ECO:0000256" key="15">
    <source>
        <dbReference type="ARBA" id="ARBA00041069"/>
    </source>
</evidence>
<feature type="domain" description="Glycoside hydrolase family 2 immunoglobulin-like beta-sandwich" evidence="18">
    <location>
        <begin position="493"/>
        <end position="603"/>
    </location>
</feature>
<evidence type="ECO:0000256" key="5">
    <source>
        <dbReference type="ARBA" id="ARBA00011738"/>
    </source>
</evidence>
<dbReference type="InterPro" id="IPR006102">
    <property type="entry name" value="Ig-like_GH2"/>
</dbReference>
<dbReference type="FunFam" id="2.60.120.260:FF:000060">
    <property type="entry name" value="Probable beta-mannosidase"/>
    <property type="match status" value="1"/>
</dbReference>
<dbReference type="GO" id="GO:0006516">
    <property type="term" value="P:glycoprotein catabolic process"/>
    <property type="evidence" value="ECO:0007669"/>
    <property type="project" value="TreeGrafter"/>
</dbReference>
<comment type="subcellular location">
    <subcellularLocation>
        <location evidence="2">Lysosome</location>
    </subcellularLocation>
    <subcellularLocation>
        <location evidence="3">Secreted</location>
    </subcellularLocation>
</comment>
<evidence type="ECO:0000313" key="22">
    <source>
        <dbReference type="EMBL" id="CAD7258604.1"/>
    </source>
</evidence>
<dbReference type="Pfam" id="PF17786">
    <property type="entry name" value="Mannosidase_ig"/>
    <property type="match status" value="1"/>
</dbReference>
<dbReference type="InterPro" id="IPR036156">
    <property type="entry name" value="Beta-gal/glucu_dom_sf"/>
</dbReference>
<evidence type="ECO:0000256" key="3">
    <source>
        <dbReference type="ARBA" id="ARBA00004613"/>
    </source>
</evidence>
<keyword evidence="8" id="KW-0732">Signal</keyword>
<evidence type="ECO:0000256" key="10">
    <source>
        <dbReference type="ARBA" id="ARBA00023180"/>
    </source>
</evidence>
<dbReference type="AlphaFoldDB" id="A0A7R9FXY6"/>
<evidence type="ECO:0000256" key="7">
    <source>
        <dbReference type="ARBA" id="ARBA00022525"/>
    </source>
</evidence>
<dbReference type="InterPro" id="IPR013783">
    <property type="entry name" value="Ig-like_fold"/>
</dbReference>
<organism evidence="22">
    <name type="scientific">Timema shepardi</name>
    <name type="common">Walking stick</name>
    <dbReference type="NCBI Taxonomy" id="629360"/>
    <lineage>
        <taxon>Eukaryota</taxon>
        <taxon>Metazoa</taxon>
        <taxon>Ecdysozoa</taxon>
        <taxon>Arthropoda</taxon>
        <taxon>Hexapoda</taxon>
        <taxon>Insecta</taxon>
        <taxon>Pterygota</taxon>
        <taxon>Neoptera</taxon>
        <taxon>Polyneoptera</taxon>
        <taxon>Phasmatodea</taxon>
        <taxon>Timematodea</taxon>
        <taxon>Timematoidea</taxon>
        <taxon>Timematidae</taxon>
        <taxon>Timema</taxon>
    </lineage>
</organism>
<sequence length="1169" mass="130377">MCAPPLMSPSQSAVGTANPHLQSLAPFLIPTTERLVMILEPRPGGARRRRRITALGEYRVPLYRHSDKHRGLISPSATGRLVNMVFRQFTRSPGQTSTLLFKPPRYRQTGTLNRTNTAEGAADVGIGKVVLEGVNPHLRGRRVENHLGNPPVHPTEIRTSISPSSAVELNTTSALANYATEADCSKHETLKPRVDPSSGRAPFQFVWAEPDHGKKRHVSPEFTTSTRCAVGSKRRNGASCGSVSVRRLGPPPLTARGPFISSSVLLRPATSTAMWFLLLHLGLTATLTRAELLLSLNGPYWTVAGSNDTVSVPATVPGGIYTDLRAAGVLDGDPFYRFNDVLYRWVARDNWTYSRTFAIDADTFLTKRQVTLVFHGLDTVAEVFVNDVSVGVTNNMFTRYSFPVKSLLRADDNNSVEVRFLSPITAAEQEYRAQSAAGHTVPPRCVPVEYNGECHVNHLRKMQASFGWDWGPAFPSVGIWKSVEIIAYTAVVVRDVTVRYDWGNSTLTLGVHLELGKGSSGAIRGKLEAVLGSNPQVGVSRQIIVESGKEGEYLGVLVLPVPANIELWWPIGLGEQYLYNLTVRFVGADVDERSVKRMRYGFRKVSLVQDELTPKGLTFYLKVNGVAMFAKGSNWIPAHILPELSADGKTYNKLLRAARDANMNMLRVWGGGVYEDDSFYQLCDELGLMIWQDAMFACSMYPASEGFLASVEREVRQQVRRLQHHASVVVWAGNNENEAALRQNWYETAANFSLYRRDYVSLYVDTVRAAFTKEDPAGIFVTSSPSNGDETEKEGFVASNPQSPYYGDTHYYNYLADGWNANVYSMSRFASEYGFQSLPSYTTLQSVMDTERDLGTTSNWSIHRQHHLGGYMEMKMQVSRHMHYPEDDSTSSGFQRLCYLSQVNQAMATKVETEHYRRSRGVLDSLGQGMTMGALYWQLNDVWQAPSWSSLEFGGRWKLLHYFAARFFAPLSVSAYLTPDDRVEVHIVSDRLETFEVTLVVHVYNWGELGIPKDEVMLNVSIDALSAKQALSLNLDELLTKCSNEVNARHHCFLHFFLLHGSQDAGPDNFIFLAPLKDSALRHASVRVVERHGPFRRKGGVGSYYYLKVDTDAIAPFVWLEASTARGHFSDNGFLMVSTPMTVEFILEEDADSPELVFNVTSLHQAPDL</sequence>
<comment type="similarity">
    <text evidence="14">Belongs to the glycosyl hydrolase 2 family. Beta-mannosidase B subfamily.</text>
</comment>
<dbReference type="Pfam" id="PF22666">
    <property type="entry name" value="Glyco_hydro_2_N2"/>
    <property type="match status" value="1"/>
</dbReference>
<feature type="domain" description="Mannosidase Ig/CBM-like" evidence="20">
    <location>
        <begin position="982"/>
        <end position="1078"/>
    </location>
</feature>
<keyword evidence="10" id="KW-0325">Glycoprotein</keyword>
<dbReference type="SUPFAM" id="SSF51445">
    <property type="entry name" value="(Trans)glycosidases"/>
    <property type="match status" value="1"/>
</dbReference>
<evidence type="ECO:0000256" key="1">
    <source>
        <dbReference type="ARBA" id="ARBA00000829"/>
    </source>
</evidence>
<dbReference type="SUPFAM" id="SSF49303">
    <property type="entry name" value="beta-Galactosidase/glucuronidase domain"/>
    <property type="match status" value="2"/>
</dbReference>
<feature type="region of interest" description="Disordered" evidence="17">
    <location>
        <begin position="781"/>
        <end position="800"/>
    </location>
</feature>
<feature type="domain" description="Beta-mannosidase-like galactose-binding" evidence="21">
    <location>
        <begin position="301"/>
        <end position="481"/>
    </location>
</feature>
<evidence type="ECO:0000256" key="12">
    <source>
        <dbReference type="ARBA" id="ARBA00023295"/>
    </source>
</evidence>
<comment type="catalytic activity">
    <reaction evidence="1">
        <text>Hydrolysis of terminal, non-reducing beta-D-mannose residues in beta-D-mannosides.</text>
        <dbReference type="EC" id="3.2.1.25"/>
    </reaction>
</comment>
<dbReference type="Gene3D" id="2.60.40.10">
    <property type="entry name" value="Immunoglobulins"/>
    <property type="match status" value="3"/>
</dbReference>
<dbReference type="PANTHER" id="PTHR43730:SF1">
    <property type="entry name" value="BETA-MANNOSIDASE"/>
    <property type="match status" value="1"/>
</dbReference>
<dbReference type="InterPro" id="IPR041447">
    <property type="entry name" value="Mannosidase_ig"/>
</dbReference>
<dbReference type="SUPFAM" id="SSF49785">
    <property type="entry name" value="Galactose-binding domain-like"/>
    <property type="match status" value="1"/>
</dbReference>
<evidence type="ECO:0000256" key="9">
    <source>
        <dbReference type="ARBA" id="ARBA00022801"/>
    </source>
</evidence>
<keyword evidence="9" id="KW-0378">Hydrolase</keyword>
<dbReference type="Pfam" id="PF00703">
    <property type="entry name" value="Glyco_hydro_2"/>
    <property type="match status" value="1"/>
</dbReference>
<evidence type="ECO:0000259" key="20">
    <source>
        <dbReference type="Pfam" id="PF17786"/>
    </source>
</evidence>
<dbReference type="Gene3D" id="3.20.20.80">
    <property type="entry name" value="Glycosidases"/>
    <property type="match status" value="1"/>
</dbReference>
<keyword evidence="11" id="KW-0458">Lysosome</keyword>
<dbReference type="InterPro" id="IPR008979">
    <property type="entry name" value="Galactose-bd-like_sf"/>
</dbReference>
<evidence type="ECO:0000259" key="18">
    <source>
        <dbReference type="Pfam" id="PF00703"/>
    </source>
</evidence>
<comment type="subunit">
    <text evidence="5">Homodimer.</text>
</comment>
<feature type="domain" description="Beta-mannosidase Ig-fold" evidence="19">
    <location>
        <begin position="1105"/>
        <end position="1164"/>
    </location>
</feature>
<dbReference type="Pfam" id="PF17753">
    <property type="entry name" value="Ig_mannosidase"/>
    <property type="match status" value="1"/>
</dbReference>
<evidence type="ECO:0000256" key="14">
    <source>
        <dbReference type="ARBA" id="ARBA00038429"/>
    </source>
</evidence>
<evidence type="ECO:0000256" key="4">
    <source>
        <dbReference type="ARBA" id="ARBA00004740"/>
    </source>
</evidence>
<dbReference type="Gene3D" id="2.60.120.260">
    <property type="entry name" value="Galactose-binding domain-like"/>
    <property type="match status" value="1"/>
</dbReference>
<dbReference type="EMBL" id="OC000892">
    <property type="protein sequence ID" value="CAD7258604.1"/>
    <property type="molecule type" value="Genomic_DNA"/>
</dbReference>
<dbReference type="FunFam" id="3.20.20.80:FF:000035">
    <property type="entry name" value="Mannosidase beta"/>
    <property type="match status" value="1"/>
</dbReference>
<proteinExistence type="inferred from homology"/>
<dbReference type="EC" id="3.2.1.25" evidence="6"/>
<dbReference type="GO" id="GO:0005764">
    <property type="term" value="C:lysosome"/>
    <property type="evidence" value="ECO:0007669"/>
    <property type="project" value="UniProtKB-SubCell"/>
</dbReference>
<dbReference type="InterPro" id="IPR041625">
    <property type="entry name" value="Beta-mannosidase_Ig"/>
</dbReference>
<evidence type="ECO:0000259" key="21">
    <source>
        <dbReference type="Pfam" id="PF22666"/>
    </source>
</evidence>
<evidence type="ECO:0000256" key="2">
    <source>
        <dbReference type="ARBA" id="ARBA00004371"/>
    </source>
</evidence>
<dbReference type="GO" id="GO:0004567">
    <property type="term" value="F:beta-mannosidase activity"/>
    <property type="evidence" value="ECO:0007669"/>
    <property type="project" value="UniProtKB-EC"/>
</dbReference>
<evidence type="ECO:0000256" key="8">
    <source>
        <dbReference type="ARBA" id="ARBA00022729"/>
    </source>
</evidence>
<accession>A0A7R9FXY6</accession>
<protein>
    <recommendedName>
        <fullName evidence="15">Beta-mannosidase B</fullName>
        <ecNumber evidence="6">3.2.1.25</ecNumber>
    </recommendedName>
    <alternativeName>
        <fullName evidence="13">Mannanase</fullName>
    </alternativeName>
    <alternativeName>
        <fullName evidence="16">Mannanase B</fullName>
    </alternativeName>
</protein>
<evidence type="ECO:0000256" key="11">
    <source>
        <dbReference type="ARBA" id="ARBA00023228"/>
    </source>
</evidence>
<dbReference type="InterPro" id="IPR050887">
    <property type="entry name" value="Beta-mannosidase_GH2"/>
</dbReference>